<dbReference type="SUPFAM" id="SSF57362">
    <property type="entry name" value="BPTI-like"/>
    <property type="match status" value="1"/>
</dbReference>
<dbReference type="AlphaFoldDB" id="V5HUC8"/>
<sequence length="84" mass="9355">MKAILAVTCIFSAVVLISALDRKVCESPYPTPSCGSNAALGIFYYYDYRTGECQSEFNCRTPRNFPTEQECRNECPYGKYASSG</sequence>
<name>V5HUC8_IXORI</name>
<evidence type="ECO:0000256" key="1">
    <source>
        <dbReference type="SAM" id="SignalP"/>
    </source>
</evidence>
<proteinExistence type="evidence at transcript level"/>
<organism evidence="2">
    <name type="scientific">Ixodes ricinus</name>
    <name type="common">Common tick</name>
    <name type="synonym">Acarus ricinus</name>
    <dbReference type="NCBI Taxonomy" id="34613"/>
    <lineage>
        <taxon>Eukaryota</taxon>
        <taxon>Metazoa</taxon>
        <taxon>Ecdysozoa</taxon>
        <taxon>Arthropoda</taxon>
        <taxon>Chelicerata</taxon>
        <taxon>Arachnida</taxon>
        <taxon>Acari</taxon>
        <taxon>Parasitiformes</taxon>
        <taxon>Ixodida</taxon>
        <taxon>Ixodoidea</taxon>
        <taxon>Ixodidae</taxon>
        <taxon>Ixodinae</taxon>
        <taxon>Ixodes</taxon>
    </lineage>
</organism>
<accession>V5HUC8</accession>
<dbReference type="InterPro" id="IPR036880">
    <property type="entry name" value="Kunitz_BPTI_sf"/>
</dbReference>
<dbReference type="EMBL" id="GANP01004716">
    <property type="protein sequence ID" value="JAB79752.1"/>
    <property type="molecule type" value="mRNA"/>
</dbReference>
<evidence type="ECO:0000313" key="2">
    <source>
        <dbReference type="EMBL" id="JAB79752.1"/>
    </source>
</evidence>
<reference evidence="2" key="1">
    <citation type="journal article" date="2015" name="Sci. Rep.">
        <title>Tissue- and time-dependent transcription in Ixodes ricinus salivary glands and midguts when blood feeding on the vertebrate host.</title>
        <authorList>
            <person name="Kotsyfakis M."/>
            <person name="Schwarz A."/>
            <person name="Erhart J."/>
            <person name="Ribeiro J.M."/>
        </authorList>
    </citation>
    <scope>NUCLEOTIDE SEQUENCE</scope>
    <source>
        <tissue evidence="2">Salivary gland and midgut</tissue>
    </source>
</reference>
<protein>
    <submittedName>
        <fullName evidence="2">Putative tick kunitz 33</fullName>
    </submittedName>
</protein>
<feature type="signal peptide" evidence="1">
    <location>
        <begin position="1"/>
        <end position="19"/>
    </location>
</feature>
<dbReference type="Gene3D" id="4.10.410.10">
    <property type="entry name" value="Pancreatic trypsin inhibitor Kunitz domain"/>
    <property type="match status" value="1"/>
</dbReference>
<feature type="chain" id="PRO_5004738161" evidence="1">
    <location>
        <begin position="20"/>
        <end position="84"/>
    </location>
</feature>
<keyword evidence="1" id="KW-0732">Signal</keyword>
<dbReference type="GO" id="GO:0004867">
    <property type="term" value="F:serine-type endopeptidase inhibitor activity"/>
    <property type="evidence" value="ECO:0007669"/>
    <property type="project" value="InterPro"/>
</dbReference>